<dbReference type="EMBL" id="MHRQ01000020">
    <property type="protein sequence ID" value="OHA26478.1"/>
    <property type="molecule type" value="Genomic_DNA"/>
</dbReference>
<dbReference type="PANTHER" id="PTHR46401">
    <property type="entry name" value="GLYCOSYLTRANSFERASE WBBK-RELATED"/>
    <property type="match status" value="1"/>
</dbReference>
<organism evidence="4 5">
    <name type="scientific">Candidatus Taylorbacteria bacterium RIFCSPHIGHO2_02_FULL_46_13</name>
    <dbReference type="NCBI Taxonomy" id="1802312"/>
    <lineage>
        <taxon>Bacteria</taxon>
        <taxon>Candidatus Tayloriibacteriota</taxon>
    </lineage>
</organism>
<dbReference type="CDD" id="cd03801">
    <property type="entry name" value="GT4_PimA-like"/>
    <property type="match status" value="1"/>
</dbReference>
<dbReference type="SUPFAM" id="SSF53756">
    <property type="entry name" value="UDP-Glycosyltransferase/glycogen phosphorylase"/>
    <property type="match status" value="1"/>
</dbReference>
<evidence type="ECO:0000256" key="2">
    <source>
        <dbReference type="SAM" id="Phobius"/>
    </source>
</evidence>
<dbReference type="PANTHER" id="PTHR46401:SF2">
    <property type="entry name" value="GLYCOSYLTRANSFERASE WBBK-RELATED"/>
    <property type="match status" value="1"/>
</dbReference>
<reference evidence="4 5" key="1">
    <citation type="journal article" date="2016" name="Nat. Commun.">
        <title>Thousands of microbial genomes shed light on interconnected biogeochemical processes in an aquifer system.</title>
        <authorList>
            <person name="Anantharaman K."/>
            <person name="Brown C.T."/>
            <person name="Hug L.A."/>
            <person name="Sharon I."/>
            <person name="Castelle C.J."/>
            <person name="Probst A.J."/>
            <person name="Thomas B.C."/>
            <person name="Singh A."/>
            <person name="Wilkins M.J."/>
            <person name="Karaoz U."/>
            <person name="Brodie E.L."/>
            <person name="Williams K.H."/>
            <person name="Hubbard S.S."/>
            <person name="Banfield J.F."/>
        </authorList>
    </citation>
    <scope>NUCLEOTIDE SEQUENCE [LARGE SCALE GENOMIC DNA]</scope>
</reference>
<dbReference type="InterPro" id="IPR001296">
    <property type="entry name" value="Glyco_trans_1"/>
</dbReference>
<protein>
    <recommendedName>
        <fullName evidence="3">Glycosyl transferase family 1 domain-containing protein</fullName>
    </recommendedName>
</protein>
<gene>
    <name evidence="4" type="ORF">A3C06_02785</name>
</gene>
<keyword evidence="2" id="KW-0472">Membrane</keyword>
<name>A0A1G2MRJ6_9BACT</name>
<comment type="caution">
    <text evidence="4">The sequence shown here is derived from an EMBL/GenBank/DDBJ whole genome shotgun (WGS) entry which is preliminary data.</text>
</comment>
<dbReference type="Gene3D" id="3.40.50.2000">
    <property type="entry name" value="Glycogen Phosphorylase B"/>
    <property type="match status" value="2"/>
</dbReference>
<sequence>MTHKKIAYIGIYPATAPRDKVYIDELKRRGVEFVECVGTGAGMRKYIQLYRNLNSLRDADLVWVGYLSTLAVIVAYLATRKKILYNALCSSYESYILDRAMYSKYSFRSVLFWVSDFLSFHLASISLVESESQKRFISRVFFVSKKRLHVVYTGADESIFYPDQSTPKAKDFTVVFRGKFVPATGVEFVVEAARILAAEPIKFLIIGWGQEQEKIEHLIRSYTLTNIELITSFLSPADLHQRMLSGHVLLGQFSTNSRLDRTIQHKTIEAMALGMPYITRDSVSNREILTDGEDCLFVQPADARNLAEKIIYCMKRTDVWEKISAGARNMYEARLQQSVLGEHIKRIIASPPFA</sequence>
<dbReference type="AlphaFoldDB" id="A0A1G2MRJ6"/>
<evidence type="ECO:0000259" key="3">
    <source>
        <dbReference type="Pfam" id="PF00534"/>
    </source>
</evidence>
<keyword evidence="2" id="KW-1133">Transmembrane helix</keyword>
<dbReference type="Pfam" id="PF00534">
    <property type="entry name" value="Glycos_transf_1"/>
    <property type="match status" value="1"/>
</dbReference>
<evidence type="ECO:0000256" key="1">
    <source>
        <dbReference type="ARBA" id="ARBA00022679"/>
    </source>
</evidence>
<accession>A0A1G2MRJ6</accession>
<keyword evidence="2" id="KW-0812">Transmembrane</keyword>
<dbReference type="STRING" id="1802312.A3C06_02785"/>
<evidence type="ECO:0000313" key="5">
    <source>
        <dbReference type="Proteomes" id="UP000177565"/>
    </source>
</evidence>
<dbReference type="Proteomes" id="UP000177565">
    <property type="component" value="Unassembled WGS sequence"/>
</dbReference>
<feature type="transmembrane region" description="Helical" evidence="2">
    <location>
        <begin position="61"/>
        <end position="78"/>
    </location>
</feature>
<feature type="domain" description="Glycosyl transferase family 1" evidence="3">
    <location>
        <begin position="163"/>
        <end position="329"/>
    </location>
</feature>
<keyword evidence="1" id="KW-0808">Transferase</keyword>
<dbReference type="GO" id="GO:0016757">
    <property type="term" value="F:glycosyltransferase activity"/>
    <property type="evidence" value="ECO:0007669"/>
    <property type="project" value="InterPro"/>
</dbReference>
<dbReference type="GO" id="GO:0009103">
    <property type="term" value="P:lipopolysaccharide biosynthetic process"/>
    <property type="evidence" value="ECO:0007669"/>
    <property type="project" value="TreeGrafter"/>
</dbReference>
<evidence type="ECO:0000313" key="4">
    <source>
        <dbReference type="EMBL" id="OHA26478.1"/>
    </source>
</evidence>
<proteinExistence type="predicted"/>